<keyword evidence="1" id="KW-0732">Signal</keyword>
<evidence type="ECO:0000313" key="3">
    <source>
        <dbReference type="EMBL" id="MBD1422276.1"/>
    </source>
</evidence>
<evidence type="ECO:0000259" key="2">
    <source>
        <dbReference type="PROSITE" id="PS50093"/>
    </source>
</evidence>
<dbReference type="SUPFAM" id="SSF75011">
    <property type="entry name" value="3-carboxy-cis,cis-mucoante lactonizing enzyme"/>
    <property type="match status" value="1"/>
</dbReference>
<dbReference type="InterPro" id="IPR018391">
    <property type="entry name" value="PQQ_b-propeller_rpt"/>
</dbReference>
<dbReference type="Pfam" id="PF18911">
    <property type="entry name" value="PKD_4"/>
    <property type="match status" value="1"/>
</dbReference>
<proteinExistence type="predicted"/>
<dbReference type="SUPFAM" id="SSF49299">
    <property type="entry name" value="PKD domain"/>
    <property type="match status" value="1"/>
</dbReference>
<dbReference type="PROSITE" id="PS50093">
    <property type="entry name" value="PKD"/>
    <property type="match status" value="1"/>
</dbReference>
<organism evidence="3 4">
    <name type="scientific">Sphingobacterium chuzhouense</name>
    <dbReference type="NCBI Taxonomy" id="1742264"/>
    <lineage>
        <taxon>Bacteria</taxon>
        <taxon>Pseudomonadati</taxon>
        <taxon>Bacteroidota</taxon>
        <taxon>Sphingobacteriia</taxon>
        <taxon>Sphingobacteriales</taxon>
        <taxon>Sphingobacteriaceae</taxon>
        <taxon>Sphingobacterium</taxon>
    </lineage>
</organism>
<dbReference type="InterPro" id="IPR000601">
    <property type="entry name" value="PKD_dom"/>
</dbReference>
<dbReference type="InterPro" id="IPR035986">
    <property type="entry name" value="PKD_dom_sf"/>
</dbReference>
<dbReference type="EMBL" id="JACNYL010000002">
    <property type="protein sequence ID" value="MBD1422276.1"/>
    <property type="molecule type" value="Genomic_DNA"/>
</dbReference>
<dbReference type="CDD" id="cd00146">
    <property type="entry name" value="PKD"/>
    <property type="match status" value="1"/>
</dbReference>
<dbReference type="PROSITE" id="PS51257">
    <property type="entry name" value="PROKAR_LIPOPROTEIN"/>
    <property type="match status" value="1"/>
</dbReference>
<gene>
    <name evidence="3" type="ORF">H8B21_11905</name>
</gene>
<dbReference type="SMART" id="SM00089">
    <property type="entry name" value="PKD"/>
    <property type="match status" value="1"/>
</dbReference>
<accession>A0ABR7XSX9</accession>
<evidence type="ECO:0000313" key="4">
    <source>
        <dbReference type="Proteomes" id="UP000651112"/>
    </source>
</evidence>
<dbReference type="InterPro" id="IPR011047">
    <property type="entry name" value="Quinoprotein_ADH-like_sf"/>
</dbReference>
<dbReference type="InterPro" id="IPR022409">
    <property type="entry name" value="PKD/Chitinase_dom"/>
</dbReference>
<name>A0ABR7XSX9_9SPHI</name>
<comment type="caution">
    <text evidence="3">The sequence shown here is derived from an EMBL/GenBank/DDBJ whole genome shotgun (WGS) entry which is preliminary data.</text>
</comment>
<evidence type="ECO:0000256" key="1">
    <source>
        <dbReference type="SAM" id="SignalP"/>
    </source>
</evidence>
<feature type="chain" id="PRO_5046736328" evidence="1">
    <location>
        <begin position="22"/>
        <end position="504"/>
    </location>
</feature>
<protein>
    <submittedName>
        <fullName evidence="3">PQQ-binding-like beta-propeller repeat protein</fullName>
    </submittedName>
</protein>
<feature type="domain" description="PKD" evidence="2">
    <location>
        <begin position="34"/>
        <end position="118"/>
    </location>
</feature>
<reference evidence="3 4" key="1">
    <citation type="submission" date="2020-08" db="EMBL/GenBank/DDBJ databases">
        <title>Sphingobacterium sp. DN00404 isolated from aquaculture water.</title>
        <authorList>
            <person name="Zhang M."/>
        </authorList>
    </citation>
    <scope>NUCLEOTIDE SEQUENCE [LARGE SCALE GENOMIC DNA]</scope>
    <source>
        <strain evidence="3 4">KCTC 42746</strain>
    </source>
</reference>
<dbReference type="Proteomes" id="UP000651112">
    <property type="component" value="Unassembled WGS sequence"/>
</dbReference>
<dbReference type="PANTHER" id="PTHR34512">
    <property type="entry name" value="CELL SURFACE PROTEIN"/>
    <property type="match status" value="1"/>
</dbReference>
<dbReference type="InterPro" id="IPR013783">
    <property type="entry name" value="Ig-like_fold"/>
</dbReference>
<dbReference type="Gene3D" id="2.60.40.10">
    <property type="entry name" value="Immunoglobulins"/>
    <property type="match status" value="1"/>
</dbReference>
<dbReference type="SUPFAM" id="SSF50998">
    <property type="entry name" value="Quinoprotein alcohol dehydrogenase-like"/>
    <property type="match status" value="1"/>
</dbReference>
<dbReference type="PANTHER" id="PTHR34512:SF30">
    <property type="entry name" value="OUTER MEMBRANE PROTEIN ASSEMBLY FACTOR BAMB"/>
    <property type="match status" value="1"/>
</dbReference>
<dbReference type="SMART" id="SM00564">
    <property type="entry name" value="PQQ"/>
    <property type="match status" value="6"/>
</dbReference>
<dbReference type="Gene3D" id="2.130.10.10">
    <property type="entry name" value="YVTN repeat-like/Quinoprotein amine dehydrogenase"/>
    <property type="match status" value="1"/>
</dbReference>
<dbReference type="RefSeq" id="WP_190313956.1">
    <property type="nucleotide sequence ID" value="NZ_JACNYL010000002.1"/>
</dbReference>
<dbReference type="InterPro" id="IPR015943">
    <property type="entry name" value="WD40/YVTN_repeat-like_dom_sf"/>
</dbReference>
<sequence length="504" mass="52703">MKNVRLFMMGIVLVLAFGSCSKDNDGGGGNEGEPSIDFSYAPETPAASTSIKFTANVNQGSSNIKSWKWSFGNSTGATSTEKDPSFTYNQEGSFEVQLEGTDAAGKKATVKKTVVVQADPTFEFPAELAWTLENTTTIDNMNDATRPLIGDDGTIYYVVGGMSSAASRLVAVTDAGNNAEVKWEWAPGVGLRAAPSMGGDGNIYQTKWHVNSIAKINTANGNMLWDQPTNNAGSSNSTAAIDNAGNIYVASRITATAGGIFSFDSSGKERWSVLAATGIGATYSSPAISKDGSTVYFYNSGLGTLSAYRTADGTIKWATPVKAEVGLGTSVSVNADGTIYATNDKEVIAVTDNGATGTLKWKVGDLLSPNSSGVVIGPNGDLYVGTKGGLKALNPATGAEKWTYPTWVEECVPAVDKNGNIYFGNNEGKFLIVNAEGELEKQITVGGAAALVHSPVIGDNGNVYVEVADNNKIKLCKITVEGGGPANSPWPMKGQNRKHTGLAK</sequence>
<keyword evidence="4" id="KW-1185">Reference proteome</keyword>
<feature type="signal peptide" evidence="1">
    <location>
        <begin position="1"/>
        <end position="21"/>
    </location>
</feature>